<dbReference type="PROSITE" id="PS50102">
    <property type="entry name" value="RRM"/>
    <property type="match status" value="2"/>
</dbReference>
<evidence type="ECO:0000256" key="4">
    <source>
        <dbReference type="PROSITE-ProRule" id="PRU00176"/>
    </source>
</evidence>
<evidence type="ECO:0000259" key="6">
    <source>
        <dbReference type="PROSITE" id="PS50102"/>
    </source>
</evidence>
<protein>
    <recommendedName>
        <fullName evidence="6">RRM domain-containing protein</fullName>
    </recommendedName>
</protein>
<dbReference type="RefSeq" id="XP_002773277.1">
    <property type="nucleotide sequence ID" value="XM_002773231.1"/>
</dbReference>
<gene>
    <name evidence="7" type="ORF">Pmar_PMAR026527</name>
</gene>
<dbReference type="GeneID" id="9050631"/>
<dbReference type="SMART" id="SM00360">
    <property type="entry name" value="RRM"/>
    <property type="match status" value="2"/>
</dbReference>
<dbReference type="Proteomes" id="UP000007800">
    <property type="component" value="Unassembled WGS sequence"/>
</dbReference>
<feature type="compositionally biased region" description="Basic residues" evidence="5">
    <location>
        <begin position="396"/>
        <end position="413"/>
    </location>
</feature>
<keyword evidence="3" id="KW-0508">mRNA splicing</keyword>
<evidence type="ECO:0000256" key="1">
    <source>
        <dbReference type="ARBA" id="ARBA00022664"/>
    </source>
</evidence>
<feature type="region of interest" description="Disordered" evidence="5">
    <location>
        <begin position="394"/>
        <end position="413"/>
    </location>
</feature>
<accession>C5LDS9</accession>
<dbReference type="Gene3D" id="3.30.70.330">
    <property type="match status" value="2"/>
</dbReference>
<dbReference type="SUPFAM" id="SSF54928">
    <property type="entry name" value="RNA-binding domain, RBD"/>
    <property type="match status" value="1"/>
</dbReference>
<dbReference type="AlphaFoldDB" id="C5LDS9"/>
<sequence length="683" mass="76116">MTPPGSATERRTDGLTEKEIEDRLRPIKSIRNYTRGDSGTEVQRLDSLFLCCLMAPVNIMHAIAIVDFKREVQQRYEPPMTDRINDTRYPRCPDARMDLKSATMRECTLLPEIVRHERVVATADGGEKLDCPTPALTVFTEFVVRMLGKSLAELGLIVRLRLKALLDHADYDNNATVARWEFIGVLKDWIQGFPNLHDQQVPDDATILKYFSNQEITACYDAWRERASSEEVSDSRLGCNTIFEPLFSLDAGAFQAYCERGRDNPGNVMESLTGFVLWDLNDATTVWILLLMAIKCSCKELNTTLPKVIQSIVAMGRAASSASMGSEVAYSLREPSSGRDMYWRGLVENLAFLVGKGALRSEYSPWLKLMMRSLPMKNEDYSYTMRSTPSRLGGLIRKKSNSTKKADKQRRNKNVKLKKTKHIWITAKMGTSRSLYVGNLAQGQANQVNIRAFFDNVLSALPEYQQKYAASLPTGAVREVRMSAEGTYAFVEFASEEIAVTCLELDKAEFLGRSMEIGRPTGLVLPSPAPPPMDVSVLRNQGFLPTKPMPTNPSQNRTQRELYVGNLAIGVVTPQVLHKLFEPACKVLPDYDPALGPPVLQAEIRGDGRFAFVEFQNDRLATAALSIFNGVSMRADGSTRAALDREPTPRLCGGRLTRLVCQLRLASNSNGMPCLNKPSVVGE</sequence>
<evidence type="ECO:0000313" key="8">
    <source>
        <dbReference type="Proteomes" id="UP000007800"/>
    </source>
</evidence>
<dbReference type="EMBL" id="GG681070">
    <property type="protein sequence ID" value="EER05093.1"/>
    <property type="molecule type" value="Genomic_DNA"/>
</dbReference>
<dbReference type="GO" id="GO:0003723">
    <property type="term" value="F:RNA binding"/>
    <property type="evidence" value="ECO:0007669"/>
    <property type="project" value="UniProtKB-UniRule"/>
</dbReference>
<keyword evidence="2 4" id="KW-0694">RNA-binding</keyword>
<feature type="domain" description="RRM" evidence="6">
    <location>
        <begin position="560"/>
        <end position="646"/>
    </location>
</feature>
<dbReference type="InterPro" id="IPR012677">
    <property type="entry name" value="Nucleotide-bd_a/b_plait_sf"/>
</dbReference>
<proteinExistence type="predicted"/>
<dbReference type="GO" id="GO:0008380">
    <property type="term" value="P:RNA splicing"/>
    <property type="evidence" value="ECO:0007669"/>
    <property type="project" value="UniProtKB-KW"/>
</dbReference>
<evidence type="ECO:0000256" key="3">
    <source>
        <dbReference type="ARBA" id="ARBA00023187"/>
    </source>
</evidence>
<dbReference type="InterPro" id="IPR000504">
    <property type="entry name" value="RRM_dom"/>
</dbReference>
<evidence type="ECO:0000313" key="7">
    <source>
        <dbReference type="EMBL" id="EER05093.1"/>
    </source>
</evidence>
<feature type="domain" description="RRM" evidence="6">
    <location>
        <begin position="433"/>
        <end position="522"/>
    </location>
</feature>
<evidence type="ECO:0000256" key="2">
    <source>
        <dbReference type="ARBA" id="ARBA00022884"/>
    </source>
</evidence>
<dbReference type="PANTHER" id="PTHR23139">
    <property type="entry name" value="RNA-BINDING PROTEIN"/>
    <property type="match status" value="1"/>
</dbReference>
<dbReference type="InterPro" id="IPR035979">
    <property type="entry name" value="RBD_domain_sf"/>
</dbReference>
<dbReference type="InParanoid" id="C5LDS9"/>
<keyword evidence="8" id="KW-1185">Reference proteome</keyword>
<keyword evidence="1" id="KW-0507">mRNA processing</keyword>
<name>C5LDS9_PERM5</name>
<organism evidence="8">
    <name type="scientific">Perkinsus marinus (strain ATCC 50983 / TXsc)</name>
    <dbReference type="NCBI Taxonomy" id="423536"/>
    <lineage>
        <taxon>Eukaryota</taxon>
        <taxon>Sar</taxon>
        <taxon>Alveolata</taxon>
        <taxon>Perkinsozoa</taxon>
        <taxon>Perkinsea</taxon>
        <taxon>Perkinsida</taxon>
        <taxon>Perkinsidae</taxon>
        <taxon>Perkinsus</taxon>
    </lineage>
</organism>
<reference evidence="7 8" key="1">
    <citation type="submission" date="2008-07" db="EMBL/GenBank/DDBJ databases">
        <authorList>
            <person name="El-Sayed N."/>
            <person name="Caler E."/>
            <person name="Inman J."/>
            <person name="Amedeo P."/>
            <person name="Hass B."/>
            <person name="Wortman J."/>
        </authorList>
    </citation>
    <scope>NUCLEOTIDE SEQUENCE [LARGE SCALE GENOMIC DNA]</scope>
    <source>
        <strain evidence="8">ATCC 50983 / TXsc</strain>
    </source>
</reference>
<dbReference type="GO" id="GO:0006397">
    <property type="term" value="P:mRNA processing"/>
    <property type="evidence" value="ECO:0007669"/>
    <property type="project" value="UniProtKB-KW"/>
</dbReference>
<evidence type="ECO:0000256" key="5">
    <source>
        <dbReference type="SAM" id="MobiDB-lite"/>
    </source>
</evidence>